<dbReference type="PANTHER" id="PTHR43081">
    <property type="entry name" value="ADENYLATE CYCLASE, TERMINAL-DIFFERENTIATION SPECIFIC-RELATED"/>
    <property type="match status" value="1"/>
</dbReference>
<proteinExistence type="predicted"/>
<organism evidence="3">
    <name type="scientific">Microvirga ossetica</name>
    <dbReference type="NCBI Taxonomy" id="1882682"/>
    <lineage>
        <taxon>Bacteria</taxon>
        <taxon>Pseudomonadati</taxon>
        <taxon>Pseudomonadota</taxon>
        <taxon>Alphaproteobacteria</taxon>
        <taxon>Hyphomicrobiales</taxon>
        <taxon>Methylobacteriaceae</taxon>
        <taxon>Microvirga</taxon>
    </lineage>
</organism>
<evidence type="ECO:0000259" key="2">
    <source>
        <dbReference type="PROSITE" id="PS50125"/>
    </source>
</evidence>
<dbReference type="InterPro" id="IPR029787">
    <property type="entry name" value="Nucleotide_cyclase"/>
</dbReference>
<gene>
    <name evidence="3" type="ORF">BB934_26025</name>
</gene>
<dbReference type="KEGG" id="moc:BB934_26025"/>
<dbReference type="EMBL" id="CP016616">
    <property type="protein sequence ID" value="ANY81245.1"/>
    <property type="molecule type" value="Genomic_DNA"/>
</dbReference>
<feature type="region of interest" description="Disordered" evidence="1">
    <location>
        <begin position="159"/>
        <end position="181"/>
    </location>
</feature>
<dbReference type="Pfam" id="PF00211">
    <property type="entry name" value="Guanylate_cyc"/>
    <property type="match status" value="1"/>
</dbReference>
<dbReference type="SUPFAM" id="SSF55073">
    <property type="entry name" value="Nucleotide cyclase"/>
    <property type="match status" value="1"/>
</dbReference>
<dbReference type="GO" id="GO:0004016">
    <property type="term" value="F:adenylate cyclase activity"/>
    <property type="evidence" value="ECO:0007669"/>
    <property type="project" value="UniProtKB-ARBA"/>
</dbReference>
<evidence type="ECO:0000256" key="1">
    <source>
        <dbReference type="SAM" id="MobiDB-lite"/>
    </source>
</evidence>
<dbReference type="GO" id="GO:0009190">
    <property type="term" value="P:cyclic nucleotide biosynthetic process"/>
    <property type="evidence" value="ECO:0007669"/>
    <property type="project" value="InterPro"/>
</dbReference>
<feature type="domain" description="Guanylate cyclase" evidence="2">
    <location>
        <begin position="66"/>
        <end position="104"/>
    </location>
</feature>
<name>A0A1B2EMN4_9HYPH</name>
<reference evidence="3" key="1">
    <citation type="submission" date="2016-07" db="EMBL/GenBank/DDBJ databases">
        <title>Microvirga ossetica sp. nov. a new species of rhizobia isolated from root nodules of the legume species Vicia alpestris Steven originated from North Ossetia region in the Caucasus.</title>
        <authorList>
            <person name="Safronova V.I."/>
            <person name="Kuznetsova I.G."/>
            <person name="Sazanova A.L."/>
            <person name="Belimov A."/>
            <person name="Andronov E."/>
            <person name="Osledkin Y.S."/>
            <person name="Onishchuk O.P."/>
            <person name="Kurchak O.N."/>
            <person name="Shaposhnikov A.I."/>
            <person name="Willems A."/>
            <person name="Tikhonovich I.A."/>
        </authorList>
    </citation>
    <scope>NUCLEOTIDE SEQUENCE [LARGE SCALE GENOMIC DNA]</scope>
    <source>
        <strain evidence="3">V5/3M</strain>
    </source>
</reference>
<dbReference type="InterPro" id="IPR001054">
    <property type="entry name" value="A/G_cyclase"/>
</dbReference>
<accession>A0A1B2EMN4</accession>
<protein>
    <recommendedName>
        <fullName evidence="2">Guanylate cyclase domain-containing protein</fullName>
    </recommendedName>
</protein>
<dbReference type="AlphaFoldDB" id="A0A1B2EMN4"/>
<dbReference type="CDD" id="cd07302">
    <property type="entry name" value="CHD"/>
    <property type="match status" value="1"/>
</dbReference>
<sequence length="198" mass="21510">MANAARVPGAFGGFGAPRGIAVRRWRSRLRHPQPEPDDARRAILCAREIIRLVACWNARRRFGPHVRVGIGLHTGEAFRGVLGARERLEFTVLGDVVNVAARMEQMTKRFGTSVMATEATVVRAGGAGEWQEVGREAPRGRSGAVRMLVPSDLILASRPASLHEQRSRTDSGGANGGLHPAHTSSTPFALVRYHSLCF</sequence>
<dbReference type="PANTHER" id="PTHR43081:SF1">
    <property type="entry name" value="ADENYLATE CYCLASE, TERMINAL-DIFFERENTIATION SPECIFIC"/>
    <property type="match status" value="1"/>
</dbReference>
<dbReference type="Gene3D" id="3.30.70.1230">
    <property type="entry name" value="Nucleotide cyclase"/>
    <property type="match status" value="1"/>
</dbReference>
<dbReference type="GO" id="GO:0035556">
    <property type="term" value="P:intracellular signal transduction"/>
    <property type="evidence" value="ECO:0007669"/>
    <property type="project" value="InterPro"/>
</dbReference>
<dbReference type="InterPro" id="IPR050697">
    <property type="entry name" value="Adenylyl/Guanylyl_Cyclase_3/4"/>
</dbReference>
<dbReference type="PROSITE" id="PS50125">
    <property type="entry name" value="GUANYLATE_CYCLASE_2"/>
    <property type="match status" value="1"/>
</dbReference>
<evidence type="ECO:0000313" key="3">
    <source>
        <dbReference type="EMBL" id="ANY81245.1"/>
    </source>
</evidence>
<dbReference type="RefSeq" id="WP_237050110.1">
    <property type="nucleotide sequence ID" value="NZ_CP016616.1"/>
</dbReference>